<evidence type="ECO:0000313" key="1">
    <source>
        <dbReference type="EMBL" id="EKC50485.1"/>
    </source>
</evidence>
<gene>
    <name evidence="1" type="ORF">OBE_14108</name>
</gene>
<sequence length="58" mass="6600">SVPDYLLWNGNLAIAESDVRYALIIWIKPFHQGISQGVLFNDYKDLNTQIMLSSSKKS</sequence>
<protein>
    <submittedName>
        <fullName evidence="1">Uncharacterized protein</fullName>
    </submittedName>
</protein>
<organism evidence="1">
    <name type="scientific">human gut metagenome</name>
    <dbReference type="NCBI Taxonomy" id="408170"/>
    <lineage>
        <taxon>unclassified sequences</taxon>
        <taxon>metagenomes</taxon>
        <taxon>organismal metagenomes</taxon>
    </lineage>
</organism>
<proteinExistence type="predicted"/>
<feature type="non-terminal residue" evidence="1">
    <location>
        <position position="1"/>
    </location>
</feature>
<dbReference type="AlphaFoldDB" id="K1S9N8"/>
<name>K1S9N8_9ZZZZ</name>
<reference evidence="1" key="1">
    <citation type="journal article" date="2013" name="Environ. Microbiol.">
        <title>Microbiota from the distal guts of lean and obese adolescents exhibit partial functional redundancy besides clear differences in community structure.</title>
        <authorList>
            <person name="Ferrer M."/>
            <person name="Ruiz A."/>
            <person name="Lanza F."/>
            <person name="Haange S.B."/>
            <person name="Oberbach A."/>
            <person name="Till H."/>
            <person name="Bargiela R."/>
            <person name="Campoy C."/>
            <person name="Segura M.T."/>
            <person name="Richter M."/>
            <person name="von Bergen M."/>
            <person name="Seifert J."/>
            <person name="Suarez A."/>
        </authorList>
    </citation>
    <scope>NUCLEOTIDE SEQUENCE</scope>
</reference>
<dbReference type="EMBL" id="AJWZ01009719">
    <property type="protein sequence ID" value="EKC50485.1"/>
    <property type="molecule type" value="Genomic_DNA"/>
</dbReference>
<accession>K1S9N8</accession>
<comment type="caution">
    <text evidence="1">The sequence shown here is derived from an EMBL/GenBank/DDBJ whole genome shotgun (WGS) entry which is preliminary data.</text>
</comment>